<dbReference type="KEGG" id="nev:NTE_00312"/>
<dbReference type="EMBL" id="CP007174">
    <property type="protein sequence ID" value="AIF82394.1"/>
    <property type="molecule type" value="Genomic_DNA"/>
</dbReference>
<dbReference type="HOGENOM" id="CLU_3075137_0_0_2"/>
<reference evidence="1 2" key="1">
    <citation type="journal article" date="2014" name="PLoS ONE">
        <title>Genome Sequence of Candidatus Nitrososphaera evergladensis from Group I.1b Enriched from Everglades Soil Reveals Novel Genomic Features of the Ammonia-Oxidizing Archaea.</title>
        <authorList>
            <person name="Zhalnina K.V."/>
            <person name="Dias R."/>
            <person name="Leonard M.T."/>
            <person name="Dorr de Quadros P."/>
            <person name="Camargo F.A."/>
            <person name="Drew J.C."/>
            <person name="Farmerie W.G."/>
            <person name="Daroub S.H."/>
            <person name="Triplett E.W."/>
        </authorList>
    </citation>
    <scope>NUCLEOTIDE SEQUENCE [LARGE SCALE GENOMIC DNA]</scope>
    <source>
        <strain evidence="1 2">SR1</strain>
    </source>
</reference>
<protein>
    <submittedName>
        <fullName evidence="1">Uncharacterized protein</fullName>
    </submittedName>
</protein>
<proteinExistence type="predicted"/>
<dbReference type="Proteomes" id="UP000028194">
    <property type="component" value="Chromosome"/>
</dbReference>
<keyword evidence="2" id="KW-1185">Reference proteome</keyword>
<organism evidence="1 2">
    <name type="scientific">Candidatus Nitrososphaera evergladensis SR1</name>
    <dbReference type="NCBI Taxonomy" id="1459636"/>
    <lineage>
        <taxon>Archaea</taxon>
        <taxon>Nitrososphaerota</taxon>
        <taxon>Nitrososphaeria</taxon>
        <taxon>Nitrososphaerales</taxon>
        <taxon>Nitrososphaeraceae</taxon>
        <taxon>Nitrososphaera</taxon>
    </lineage>
</organism>
<evidence type="ECO:0000313" key="2">
    <source>
        <dbReference type="Proteomes" id="UP000028194"/>
    </source>
</evidence>
<evidence type="ECO:0000313" key="1">
    <source>
        <dbReference type="EMBL" id="AIF82394.1"/>
    </source>
</evidence>
<gene>
    <name evidence="1" type="ORF">NTE_00312</name>
</gene>
<dbReference type="AlphaFoldDB" id="A0A075MSR6"/>
<name>A0A075MSR6_9ARCH</name>
<accession>A0A075MSR6</accession>
<sequence length="52" mass="5966">MAIVSEPVRPLIGNILRYIQRERKTRALFSFSLFHLLSLCQEFVGESVVGFP</sequence>